<keyword evidence="4 10" id="KW-0808">Transferase</keyword>
<evidence type="ECO:0000259" key="11">
    <source>
        <dbReference type="PROSITE" id="PS51855"/>
    </source>
</evidence>
<accession>A0A368LGK5</accession>
<dbReference type="Pfam" id="PF02142">
    <property type="entry name" value="MGS"/>
    <property type="match status" value="1"/>
</dbReference>
<dbReference type="InterPro" id="IPR011607">
    <property type="entry name" value="MGS-like_dom"/>
</dbReference>
<keyword evidence="5 10" id="KW-0658">Purine biosynthesis</keyword>
<dbReference type="SUPFAM" id="SSF53927">
    <property type="entry name" value="Cytidine deaminase-like"/>
    <property type="match status" value="1"/>
</dbReference>
<dbReference type="NCBIfam" id="TIGR00355">
    <property type="entry name" value="purH"/>
    <property type="match status" value="1"/>
</dbReference>
<dbReference type="InterPro" id="IPR016193">
    <property type="entry name" value="Cytidine_deaminase-like"/>
</dbReference>
<evidence type="ECO:0000256" key="3">
    <source>
        <dbReference type="ARBA" id="ARBA00007667"/>
    </source>
</evidence>
<dbReference type="RefSeq" id="WP_086962475.1">
    <property type="nucleotide sequence ID" value="NZ_AP018680.1"/>
</dbReference>
<dbReference type="UniPathway" id="UPA00074">
    <property type="reaction ID" value="UER00133"/>
</dbReference>
<comment type="similarity">
    <text evidence="3 10">Belongs to the PurH family.</text>
</comment>
<comment type="pathway">
    <text evidence="1 10">Purine metabolism; IMP biosynthesis via de novo pathway; IMP from 5-formamido-1-(5-phospho-D-ribosyl)imidazole-4-carboxamide: step 1/1.</text>
</comment>
<evidence type="ECO:0000256" key="8">
    <source>
        <dbReference type="ARBA" id="ARBA00050488"/>
    </source>
</evidence>
<dbReference type="SMART" id="SM00798">
    <property type="entry name" value="AICARFT_IMPCHas"/>
    <property type="match status" value="1"/>
</dbReference>
<proteinExistence type="inferred from homology"/>
<dbReference type="NCBIfam" id="NF002049">
    <property type="entry name" value="PRK00881.1"/>
    <property type="match status" value="1"/>
</dbReference>
<evidence type="ECO:0000313" key="12">
    <source>
        <dbReference type="EMBL" id="RCS69299.1"/>
    </source>
</evidence>
<dbReference type="Pfam" id="PF01808">
    <property type="entry name" value="AICARFT_IMPCHas"/>
    <property type="match status" value="1"/>
</dbReference>
<dbReference type="InterPro" id="IPR036914">
    <property type="entry name" value="MGS-like_dom_sf"/>
</dbReference>
<dbReference type="PANTHER" id="PTHR11692">
    <property type="entry name" value="BIFUNCTIONAL PURINE BIOSYNTHESIS PROTEIN PURH"/>
    <property type="match status" value="1"/>
</dbReference>
<dbReference type="GO" id="GO:0006189">
    <property type="term" value="P:'de novo' IMP biosynthetic process"/>
    <property type="evidence" value="ECO:0007669"/>
    <property type="project" value="UniProtKB-UniRule"/>
</dbReference>
<dbReference type="GO" id="GO:0004643">
    <property type="term" value="F:phosphoribosylaminoimidazolecarboxamide formyltransferase activity"/>
    <property type="evidence" value="ECO:0007669"/>
    <property type="project" value="UniProtKB-UniRule"/>
</dbReference>
<evidence type="ECO:0000256" key="9">
    <source>
        <dbReference type="ARBA" id="ARBA00050687"/>
    </source>
</evidence>
<dbReference type="SMART" id="SM00851">
    <property type="entry name" value="MGS"/>
    <property type="match status" value="1"/>
</dbReference>
<evidence type="ECO:0000256" key="2">
    <source>
        <dbReference type="ARBA" id="ARBA00004954"/>
    </source>
</evidence>
<evidence type="ECO:0000256" key="6">
    <source>
        <dbReference type="ARBA" id="ARBA00022801"/>
    </source>
</evidence>
<protein>
    <recommendedName>
        <fullName evidence="10">Bifunctional purine biosynthesis protein PurH</fullName>
    </recommendedName>
    <domain>
        <recommendedName>
            <fullName evidence="10">Phosphoribosylaminoimidazolecarboxamide formyltransferase</fullName>
            <ecNumber evidence="10">2.1.2.3</ecNumber>
        </recommendedName>
        <alternativeName>
            <fullName evidence="10">AICAR transformylase</fullName>
        </alternativeName>
    </domain>
    <domain>
        <recommendedName>
            <fullName evidence="10">IMP cyclohydrolase</fullName>
            <ecNumber evidence="10">3.5.4.10</ecNumber>
        </recommendedName>
        <alternativeName>
            <fullName evidence="10">ATIC</fullName>
        </alternativeName>
        <alternativeName>
            <fullName evidence="10">IMP synthase</fullName>
        </alternativeName>
        <alternativeName>
            <fullName evidence="10">Inosinicase</fullName>
        </alternativeName>
    </domain>
</protein>
<keyword evidence="7 10" id="KW-0511">Multifunctional enzyme</keyword>
<comment type="catalytic activity">
    <reaction evidence="9 10">
        <text>IMP + H2O = 5-formamido-1-(5-phospho-D-ribosyl)imidazole-4-carboxamide</text>
        <dbReference type="Rhea" id="RHEA:18445"/>
        <dbReference type="ChEBI" id="CHEBI:15377"/>
        <dbReference type="ChEBI" id="CHEBI:58053"/>
        <dbReference type="ChEBI" id="CHEBI:58467"/>
        <dbReference type="EC" id="3.5.4.10"/>
    </reaction>
</comment>
<sequence length="536" mass="58347">MQNARPIRRALISVSDKTGIVEFAQALTERGVEILSTGGTFKLLQDNAITATEVSDYTGFPEMMDGRVKTLHPKVHGGVLGRRGTDEVVMEQHGINPIDIVVVNLYPFAETVVKEGCTLEDAVENIDIGGPTMVRSAAKNHKDVTIVVNAHDYDRVITEMDANDTSLTLETRFDLAIAAFEHTAAYDGMIANYFGTMVPSYGDNKEGDAAPSPKNKVKFPRTFNQQFEKKQDMRYGENSHQAAAFYVEANPQEASVSTARQIQGKALSYNNIADTDSALECVKEFNEPACVIVKHANPCGVALGKDILEAYNRAYQTDPTSAFGGIIAFNRELDAATATAITERQFVEVIIAPSVSAEAIKVVEAKKNVRLLECGEWTSKTTEFDIKRVNGGLLVQDRDQGMVGLDDLNVVSKRQPTEEELKDALFCWKVAKYVKSNAIVYSKGDMTIGVGAGQMSRVYSAKIAGIKAADEGLQVEGCVMASDAFFPFRDGIDAAAEAGIKCVIQPGGSMRDDEVIAAADEHGMAMIFTGMRHFRH</sequence>
<dbReference type="GO" id="GO:0003937">
    <property type="term" value="F:IMP cyclohydrolase activity"/>
    <property type="evidence" value="ECO:0007669"/>
    <property type="project" value="UniProtKB-UniRule"/>
</dbReference>
<dbReference type="GO" id="GO:0005829">
    <property type="term" value="C:cytosol"/>
    <property type="evidence" value="ECO:0007669"/>
    <property type="project" value="TreeGrafter"/>
</dbReference>
<dbReference type="FunFam" id="3.40.140.20:FF:000002">
    <property type="entry name" value="Bifunctional purine biosynthesis protein PurH"/>
    <property type="match status" value="1"/>
</dbReference>
<dbReference type="CDD" id="cd01421">
    <property type="entry name" value="IMPCH"/>
    <property type="match status" value="1"/>
</dbReference>
<feature type="domain" description="MGS-like" evidence="11">
    <location>
        <begin position="1"/>
        <end position="148"/>
    </location>
</feature>
<dbReference type="Gene3D" id="3.40.50.1380">
    <property type="entry name" value="Methylglyoxal synthase-like domain"/>
    <property type="match status" value="1"/>
</dbReference>
<evidence type="ECO:0000313" key="13">
    <source>
        <dbReference type="Proteomes" id="UP000252479"/>
    </source>
</evidence>
<evidence type="ECO:0000256" key="7">
    <source>
        <dbReference type="ARBA" id="ARBA00023268"/>
    </source>
</evidence>
<dbReference type="PROSITE" id="PS51855">
    <property type="entry name" value="MGS"/>
    <property type="match status" value="1"/>
</dbReference>
<dbReference type="AlphaFoldDB" id="A0A368LGK5"/>
<comment type="catalytic activity">
    <reaction evidence="8 10">
        <text>(6R)-10-formyltetrahydrofolate + 5-amino-1-(5-phospho-beta-D-ribosyl)imidazole-4-carboxamide = 5-formamido-1-(5-phospho-D-ribosyl)imidazole-4-carboxamide + (6S)-5,6,7,8-tetrahydrofolate</text>
        <dbReference type="Rhea" id="RHEA:22192"/>
        <dbReference type="ChEBI" id="CHEBI:57453"/>
        <dbReference type="ChEBI" id="CHEBI:58467"/>
        <dbReference type="ChEBI" id="CHEBI:58475"/>
        <dbReference type="ChEBI" id="CHEBI:195366"/>
        <dbReference type="EC" id="2.1.2.3"/>
    </reaction>
</comment>
<dbReference type="FunFam" id="3.40.140.20:FF:000001">
    <property type="entry name" value="Bifunctional purine biosynthesis protein PurH"/>
    <property type="match status" value="1"/>
</dbReference>
<evidence type="ECO:0000256" key="10">
    <source>
        <dbReference type="HAMAP-Rule" id="MF_00139"/>
    </source>
</evidence>
<comment type="domain">
    <text evidence="10">The IMP cyclohydrolase activity resides in the N-terminal region.</text>
</comment>
<evidence type="ECO:0000256" key="4">
    <source>
        <dbReference type="ARBA" id="ARBA00022679"/>
    </source>
</evidence>
<dbReference type="PANTHER" id="PTHR11692:SF0">
    <property type="entry name" value="BIFUNCTIONAL PURINE BIOSYNTHESIS PROTEIN ATIC"/>
    <property type="match status" value="1"/>
</dbReference>
<dbReference type="EC" id="2.1.2.3" evidence="10"/>
<evidence type="ECO:0000256" key="5">
    <source>
        <dbReference type="ARBA" id="ARBA00022755"/>
    </source>
</evidence>
<dbReference type="InterPro" id="IPR024051">
    <property type="entry name" value="AICAR_Tfase_dup_dom_sf"/>
</dbReference>
<dbReference type="FunFam" id="3.40.50.1380:FF:000001">
    <property type="entry name" value="Bifunctional purine biosynthesis protein PurH"/>
    <property type="match status" value="1"/>
</dbReference>
<dbReference type="GeneID" id="303190595"/>
<keyword evidence="13" id="KW-1185">Reference proteome</keyword>
<comment type="caution">
    <text evidence="12">The sequence shown here is derived from an EMBL/GenBank/DDBJ whole genome shotgun (WGS) entry which is preliminary data.</text>
</comment>
<name>A0A368LGK5_9VIBR</name>
<evidence type="ECO:0000256" key="1">
    <source>
        <dbReference type="ARBA" id="ARBA00004844"/>
    </source>
</evidence>
<gene>
    <name evidence="10 12" type="primary">purH</name>
    <name evidence="12" type="ORF">CIK83_16860</name>
</gene>
<dbReference type="OrthoDB" id="9802065at2"/>
<dbReference type="InterPro" id="IPR002695">
    <property type="entry name" value="PurH-like"/>
</dbReference>
<dbReference type="SUPFAM" id="SSF52335">
    <property type="entry name" value="Methylglyoxal synthase-like"/>
    <property type="match status" value="1"/>
</dbReference>
<organism evidence="12 13">
    <name type="scientific">Vibrio casei</name>
    <dbReference type="NCBI Taxonomy" id="673372"/>
    <lineage>
        <taxon>Bacteria</taxon>
        <taxon>Pseudomonadati</taxon>
        <taxon>Pseudomonadota</taxon>
        <taxon>Gammaproteobacteria</taxon>
        <taxon>Vibrionales</taxon>
        <taxon>Vibrionaceae</taxon>
        <taxon>Vibrio</taxon>
    </lineage>
</organism>
<comment type="pathway">
    <text evidence="2 10">Purine metabolism; IMP biosynthesis via de novo pathway; 5-formamido-1-(5-phospho-D-ribosyl)imidazole-4-carboxamide from 5-amino-1-(5-phospho-D-ribosyl)imidazole-4-carboxamide (10-formyl THF route): step 1/1.</text>
</comment>
<keyword evidence="6 10" id="KW-0378">Hydrolase</keyword>
<dbReference type="EC" id="3.5.4.10" evidence="10"/>
<dbReference type="Proteomes" id="UP000252479">
    <property type="component" value="Unassembled WGS sequence"/>
</dbReference>
<reference evidence="12 13" key="1">
    <citation type="journal article" date="2017" name="Elife">
        <title>Extensive horizontal gene transfer in cheese-associated bacteria.</title>
        <authorList>
            <person name="Bonham K.S."/>
            <person name="Wolfe B.E."/>
            <person name="Dutton R.J."/>
        </authorList>
    </citation>
    <scope>NUCLEOTIDE SEQUENCE [LARGE SCALE GENOMIC DNA]</scope>
    <source>
        <strain evidence="12 13">JB196</strain>
    </source>
</reference>
<dbReference type="HAMAP" id="MF_00139">
    <property type="entry name" value="PurH"/>
    <property type="match status" value="1"/>
</dbReference>
<dbReference type="EMBL" id="QPGL01000003">
    <property type="protein sequence ID" value="RCS69299.1"/>
    <property type="molecule type" value="Genomic_DNA"/>
</dbReference>
<dbReference type="PIRSF" id="PIRSF000414">
    <property type="entry name" value="AICARFT_IMPCHas"/>
    <property type="match status" value="1"/>
</dbReference>
<dbReference type="Gene3D" id="3.40.140.20">
    <property type="match status" value="2"/>
</dbReference>